<accession>A0AAE0PDA4</accession>
<protein>
    <recommendedName>
        <fullName evidence="5">Regulator of G protein signaling superfamily</fullName>
    </recommendedName>
</protein>
<organism evidence="3 4">
    <name type="scientific">Sordaria brevicollis</name>
    <dbReference type="NCBI Taxonomy" id="83679"/>
    <lineage>
        <taxon>Eukaryota</taxon>
        <taxon>Fungi</taxon>
        <taxon>Dikarya</taxon>
        <taxon>Ascomycota</taxon>
        <taxon>Pezizomycotina</taxon>
        <taxon>Sordariomycetes</taxon>
        <taxon>Sordariomycetidae</taxon>
        <taxon>Sordariales</taxon>
        <taxon>Sordariaceae</taxon>
        <taxon>Sordaria</taxon>
    </lineage>
</organism>
<dbReference type="InterPro" id="IPR044926">
    <property type="entry name" value="RGS_subdomain_2"/>
</dbReference>
<feature type="transmembrane region" description="Helical" evidence="2">
    <location>
        <begin position="353"/>
        <end position="372"/>
    </location>
</feature>
<gene>
    <name evidence="3" type="ORF">B0T20DRAFT_233519</name>
</gene>
<dbReference type="SUPFAM" id="SSF48097">
    <property type="entry name" value="Regulator of G-protein signaling, RGS"/>
    <property type="match status" value="1"/>
</dbReference>
<evidence type="ECO:0008006" key="5">
    <source>
        <dbReference type="Google" id="ProtNLM"/>
    </source>
</evidence>
<feature type="region of interest" description="Disordered" evidence="1">
    <location>
        <begin position="14"/>
        <end position="45"/>
    </location>
</feature>
<evidence type="ECO:0000256" key="2">
    <source>
        <dbReference type="SAM" id="Phobius"/>
    </source>
</evidence>
<evidence type="ECO:0000313" key="4">
    <source>
        <dbReference type="Proteomes" id="UP001281003"/>
    </source>
</evidence>
<dbReference type="AlphaFoldDB" id="A0AAE0PDA4"/>
<dbReference type="Gene3D" id="1.10.167.10">
    <property type="entry name" value="Regulator of G-protein Signalling 4, domain 2"/>
    <property type="match status" value="1"/>
</dbReference>
<comment type="caution">
    <text evidence="3">The sequence shown here is derived from an EMBL/GenBank/DDBJ whole genome shotgun (WGS) entry which is preliminary data.</text>
</comment>
<name>A0AAE0PDA4_SORBR</name>
<feature type="transmembrane region" description="Helical" evidence="2">
    <location>
        <begin position="456"/>
        <end position="478"/>
    </location>
</feature>
<dbReference type="PANTHER" id="PTHR39466">
    <property type="entry name" value="RGS DOMAIN-CONTAINING PROTEIN"/>
    <property type="match status" value="1"/>
</dbReference>
<keyword evidence="2" id="KW-0812">Transmembrane</keyword>
<dbReference type="PANTHER" id="PTHR39466:SF1">
    <property type="entry name" value="RGS DOMAIN-CONTAINING PROTEIN"/>
    <property type="match status" value="1"/>
</dbReference>
<keyword evidence="4" id="KW-1185">Reference proteome</keyword>
<reference evidence="3" key="1">
    <citation type="journal article" date="2023" name="Mol. Phylogenet. Evol.">
        <title>Genome-scale phylogeny and comparative genomics of the fungal order Sordariales.</title>
        <authorList>
            <person name="Hensen N."/>
            <person name="Bonometti L."/>
            <person name="Westerberg I."/>
            <person name="Brannstrom I.O."/>
            <person name="Guillou S."/>
            <person name="Cros-Aarteil S."/>
            <person name="Calhoun S."/>
            <person name="Haridas S."/>
            <person name="Kuo A."/>
            <person name="Mondo S."/>
            <person name="Pangilinan J."/>
            <person name="Riley R."/>
            <person name="LaButti K."/>
            <person name="Andreopoulos B."/>
            <person name="Lipzen A."/>
            <person name="Chen C."/>
            <person name="Yan M."/>
            <person name="Daum C."/>
            <person name="Ng V."/>
            <person name="Clum A."/>
            <person name="Steindorff A."/>
            <person name="Ohm R.A."/>
            <person name="Martin F."/>
            <person name="Silar P."/>
            <person name="Natvig D.O."/>
            <person name="Lalanne C."/>
            <person name="Gautier V."/>
            <person name="Ament-Velasquez S.L."/>
            <person name="Kruys A."/>
            <person name="Hutchinson M.I."/>
            <person name="Powell A.J."/>
            <person name="Barry K."/>
            <person name="Miller A.N."/>
            <person name="Grigoriev I.V."/>
            <person name="Debuchy R."/>
            <person name="Gladieux P."/>
            <person name="Hiltunen Thoren M."/>
            <person name="Johannesson H."/>
        </authorList>
    </citation>
    <scope>NUCLEOTIDE SEQUENCE</scope>
    <source>
        <strain evidence="3">FGSC 1904</strain>
    </source>
</reference>
<feature type="region of interest" description="Disordered" evidence="1">
    <location>
        <begin position="169"/>
        <end position="202"/>
    </location>
</feature>
<feature type="compositionally biased region" description="Polar residues" evidence="1">
    <location>
        <begin position="26"/>
        <end position="39"/>
    </location>
</feature>
<sequence length="484" mass="53709">MGLLPLTYRRPAHVDKDASLSDEPNAGQNTLTNAPTNDSEAGLEKTEPSLKTVSSGSIAGIPPALSFDKIIEGGTCPPCTVRDFMNYLIYVERSAENLQFFLWYRDYVKRFEQAKTWDLALAPEWTPAMEEEAIQRIQRDQAEKARSKKPSSKTGDVTVEIFKGTDFEKGSTPMLSSRGRSTSDLPEGSRTMSGNNPFGTPPDTPRGYHQETFSSEYVGSSLATTYRTQASDAFTSAGVKPPFTIQPFRKEIDRVIATYIMDDAPRQLNLSDKEQKAVLQALAHTTHPSAFRIIITPIESALRRQAHPNFIRWSICNGNPARVFFARGLGVALILLSTAAAIVLTLSKAGRGYRALAAIGWVLGISTLIAAYKGMCVVLHGLHHRHIRPWELFMTEDEEGDEGSHAKRSFDSFGSGNSYEDEPWVVRYQKRNVIRKIFDREVWIQEPMLRQIQDTIAVQSMLCAVVVSAILTAIFVAVPGGDLF</sequence>
<dbReference type="InterPro" id="IPR036305">
    <property type="entry name" value="RGS_sf"/>
</dbReference>
<keyword evidence="2" id="KW-1133">Transmembrane helix</keyword>
<reference evidence="3" key="2">
    <citation type="submission" date="2023-07" db="EMBL/GenBank/DDBJ databases">
        <authorList>
            <consortium name="Lawrence Berkeley National Laboratory"/>
            <person name="Haridas S."/>
            <person name="Hensen N."/>
            <person name="Bonometti L."/>
            <person name="Westerberg I."/>
            <person name="Brannstrom I.O."/>
            <person name="Guillou S."/>
            <person name="Cros-Aarteil S."/>
            <person name="Calhoun S."/>
            <person name="Kuo A."/>
            <person name="Mondo S."/>
            <person name="Pangilinan J."/>
            <person name="Riley R."/>
            <person name="LaButti K."/>
            <person name="Andreopoulos B."/>
            <person name="Lipzen A."/>
            <person name="Chen C."/>
            <person name="Yanf M."/>
            <person name="Daum C."/>
            <person name="Ng V."/>
            <person name="Clum A."/>
            <person name="Steindorff A."/>
            <person name="Ohm R."/>
            <person name="Martin F."/>
            <person name="Silar P."/>
            <person name="Natvig D."/>
            <person name="Lalanne C."/>
            <person name="Gautier V."/>
            <person name="Ament-velasquez S.L."/>
            <person name="Kruys A."/>
            <person name="Hutchinson M.I."/>
            <person name="Powell A.J."/>
            <person name="Barry K."/>
            <person name="Miller A.N."/>
            <person name="Grigoriev I.V."/>
            <person name="Debuchy R."/>
            <person name="Gladieux P."/>
            <person name="Thoren M.H."/>
            <person name="Johannesson H."/>
        </authorList>
    </citation>
    <scope>NUCLEOTIDE SEQUENCE</scope>
    <source>
        <strain evidence="3">FGSC 1904</strain>
    </source>
</reference>
<proteinExistence type="predicted"/>
<evidence type="ECO:0000256" key="1">
    <source>
        <dbReference type="SAM" id="MobiDB-lite"/>
    </source>
</evidence>
<feature type="compositionally biased region" description="Polar residues" evidence="1">
    <location>
        <begin position="173"/>
        <end position="198"/>
    </location>
</feature>
<evidence type="ECO:0000313" key="3">
    <source>
        <dbReference type="EMBL" id="KAK3397864.1"/>
    </source>
</evidence>
<dbReference type="EMBL" id="JAUTDP010000007">
    <property type="protein sequence ID" value="KAK3397864.1"/>
    <property type="molecule type" value="Genomic_DNA"/>
</dbReference>
<feature type="transmembrane region" description="Helical" evidence="2">
    <location>
        <begin position="324"/>
        <end position="346"/>
    </location>
</feature>
<keyword evidence="2" id="KW-0472">Membrane</keyword>
<dbReference type="Proteomes" id="UP001281003">
    <property type="component" value="Unassembled WGS sequence"/>
</dbReference>